<evidence type="ECO:0000313" key="4">
    <source>
        <dbReference type="Proteomes" id="UP001324427"/>
    </source>
</evidence>
<name>A0AAV9JZH6_9PEZI</name>
<protein>
    <recommendedName>
        <fullName evidence="2">YAG7-like dimerisation domain-containing protein</fullName>
    </recommendedName>
</protein>
<sequence length="556" mass="57881">MSTPLMENPLPVNGGESKSARKKKAKAEAATNGTDAATATPQEPAKEDSSNGDANGAYEHPHLKELQKQIRNVNKRLAGLQKTDAVQEANPGVSLDELVAQRKINNDQRTASAKKPQLLEQLGSLEEQVKTFRTVDGDYQTQMQKQKDGLTAQHQKELGNAKEEHRQESVTSSAGELRKKLLVFSQFLRAAAAKRNEVDEAGTDESAAFEGALLLVYGGDQHAVDTAVNIIEGSDEQVPSIESVPLPVKYSQIKQASIDHAPFQSEEAWISDVAEANATVADAQAAEAEEQKGTAPSGTDPTIANAGLTELEDQKQENGVPAEAAHETITSPVQAGTGDEAGNSAGDRWDAGAGTQAEGMEESFEMVPRPNEEVDTPAPVGATTQTAIEQEQEKGGLSWADEATAAAPAEASGNTAGEAWDSKPAGQTEQEDGKWAGAEPAAAAAPQTNGSADSSAEAGRSAPPADDGFQQIPNRHRGGARGGRGGRGDGEPRGGRGRGGRGGFRGDGESRGGRGGRGGFRGDRGRGDGESRGRGGRGRGAPRGDAALRGDAAPRS</sequence>
<organism evidence="3 4">
    <name type="scientific">Oleoguttula mirabilis</name>
    <dbReference type="NCBI Taxonomy" id="1507867"/>
    <lineage>
        <taxon>Eukaryota</taxon>
        <taxon>Fungi</taxon>
        <taxon>Dikarya</taxon>
        <taxon>Ascomycota</taxon>
        <taxon>Pezizomycotina</taxon>
        <taxon>Dothideomycetes</taxon>
        <taxon>Dothideomycetidae</taxon>
        <taxon>Mycosphaerellales</taxon>
        <taxon>Teratosphaeriaceae</taxon>
        <taxon>Oleoguttula</taxon>
    </lineage>
</organism>
<dbReference type="Pfam" id="PF26434">
    <property type="entry name" value="YAG7_C"/>
    <property type="match status" value="1"/>
</dbReference>
<dbReference type="EMBL" id="JAVFHQ010000001">
    <property type="protein sequence ID" value="KAK4550577.1"/>
    <property type="molecule type" value="Genomic_DNA"/>
</dbReference>
<proteinExistence type="predicted"/>
<feature type="region of interest" description="Disordered" evidence="1">
    <location>
        <begin position="282"/>
        <end position="556"/>
    </location>
</feature>
<feature type="compositionally biased region" description="Low complexity" evidence="1">
    <location>
        <begin position="28"/>
        <end position="40"/>
    </location>
</feature>
<evidence type="ECO:0000313" key="3">
    <source>
        <dbReference type="EMBL" id="KAK4550577.1"/>
    </source>
</evidence>
<evidence type="ECO:0000256" key="1">
    <source>
        <dbReference type="SAM" id="MobiDB-lite"/>
    </source>
</evidence>
<evidence type="ECO:0000259" key="2">
    <source>
        <dbReference type="Pfam" id="PF26434"/>
    </source>
</evidence>
<feature type="compositionally biased region" description="Low complexity" evidence="1">
    <location>
        <begin position="400"/>
        <end position="417"/>
    </location>
</feature>
<reference evidence="3 4" key="1">
    <citation type="submission" date="2021-11" db="EMBL/GenBank/DDBJ databases">
        <title>Black yeast isolated from Biological Soil Crust.</title>
        <authorList>
            <person name="Kurbessoian T."/>
        </authorList>
    </citation>
    <scope>NUCLEOTIDE SEQUENCE [LARGE SCALE GENOMIC DNA]</scope>
    <source>
        <strain evidence="3 4">CCFEE 5522</strain>
    </source>
</reference>
<keyword evidence="4" id="KW-1185">Reference proteome</keyword>
<dbReference type="Proteomes" id="UP001324427">
    <property type="component" value="Unassembled WGS sequence"/>
</dbReference>
<feature type="region of interest" description="Disordered" evidence="1">
    <location>
        <begin position="1"/>
        <end position="63"/>
    </location>
</feature>
<dbReference type="InterPro" id="IPR058602">
    <property type="entry name" value="YAG7_dimerisation_dom"/>
</dbReference>
<accession>A0AAV9JZH6</accession>
<feature type="domain" description="YAG7-like dimerisation" evidence="2">
    <location>
        <begin position="176"/>
        <end position="258"/>
    </location>
</feature>
<feature type="compositionally biased region" description="Basic and acidic residues" evidence="1">
    <location>
        <begin position="546"/>
        <end position="556"/>
    </location>
</feature>
<feature type="compositionally biased region" description="Low complexity" evidence="1">
    <location>
        <begin position="436"/>
        <end position="446"/>
    </location>
</feature>
<gene>
    <name evidence="3" type="ORF">LTR36_000156</name>
</gene>
<dbReference type="AlphaFoldDB" id="A0AAV9JZH6"/>
<comment type="caution">
    <text evidence="3">The sequence shown here is derived from an EMBL/GenBank/DDBJ whole genome shotgun (WGS) entry which is preliminary data.</text>
</comment>
<feature type="compositionally biased region" description="Basic and acidic residues" evidence="1">
    <location>
        <begin position="520"/>
        <end position="533"/>
    </location>
</feature>